<protein>
    <submittedName>
        <fullName evidence="1">Uncharacterized protein</fullName>
    </submittedName>
</protein>
<proteinExistence type="predicted"/>
<dbReference type="Pfam" id="PF19643">
    <property type="entry name" value="DUF6146"/>
    <property type="match status" value="1"/>
</dbReference>
<accession>A0A5S3NAM0</accession>
<name>A0A5S3NAM0_9FLAO</name>
<gene>
    <name evidence="1" type="ORF">FDT66_02260</name>
</gene>
<keyword evidence="2" id="KW-1185">Reference proteome</keyword>
<dbReference type="RefSeq" id="WP_138534522.1">
    <property type="nucleotide sequence ID" value="NZ_VANR01000001.1"/>
</dbReference>
<dbReference type="AlphaFoldDB" id="A0A5S3NAM0"/>
<reference evidence="1 2" key="1">
    <citation type="submission" date="2019-05" db="EMBL/GenBank/DDBJ databases">
        <title>Polaribacter aestuariivivens sp. nov., isolated from a tidal flat.</title>
        <authorList>
            <person name="Yoon J.-H."/>
        </authorList>
    </citation>
    <scope>NUCLEOTIDE SEQUENCE [LARGE SCALE GENOMIC DNA]</scope>
    <source>
        <strain evidence="1 2">DBTF-3</strain>
    </source>
</reference>
<evidence type="ECO:0000313" key="2">
    <source>
        <dbReference type="Proteomes" id="UP000307140"/>
    </source>
</evidence>
<organism evidence="1 2">
    <name type="scientific">Polaribacter aestuariivivens</name>
    <dbReference type="NCBI Taxonomy" id="2304626"/>
    <lineage>
        <taxon>Bacteria</taxon>
        <taxon>Pseudomonadati</taxon>
        <taxon>Bacteroidota</taxon>
        <taxon>Flavobacteriia</taxon>
        <taxon>Flavobacteriales</taxon>
        <taxon>Flavobacteriaceae</taxon>
    </lineage>
</organism>
<evidence type="ECO:0000313" key="1">
    <source>
        <dbReference type="EMBL" id="TMM32310.1"/>
    </source>
</evidence>
<dbReference type="EMBL" id="VANR01000001">
    <property type="protein sequence ID" value="TMM32310.1"/>
    <property type="molecule type" value="Genomic_DNA"/>
</dbReference>
<sequence length="144" mass="17048">MKLLKYFLFIFCIISFLWACGSSPIKNGDVEKEQPVVIANDSLEYEIIIIDPGFTTFLNTVAQPEGFYNQSYLEARNRAWVVTWNQRAQNPRSYNDTIYENIIDYQPNIDYGYEVNYKLFNYFLFAQRKYNMNLGGGFRTRRIN</sequence>
<dbReference type="InterPro" id="IPR046144">
    <property type="entry name" value="DUF6146"/>
</dbReference>
<dbReference type="Proteomes" id="UP000307140">
    <property type="component" value="Unassembled WGS sequence"/>
</dbReference>
<comment type="caution">
    <text evidence="1">The sequence shown here is derived from an EMBL/GenBank/DDBJ whole genome shotgun (WGS) entry which is preliminary data.</text>
</comment>
<dbReference type="OrthoDB" id="1119488at2"/>